<proteinExistence type="predicted"/>
<evidence type="ECO:0000313" key="3">
    <source>
        <dbReference type="Proteomes" id="UP000033980"/>
    </source>
</evidence>
<feature type="transmembrane region" description="Helical" evidence="1">
    <location>
        <begin position="12"/>
        <end position="34"/>
    </location>
</feature>
<keyword evidence="1" id="KW-0472">Membrane</keyword>
<gene>
    <name evidence="2" type="ORF">UV68_C0017G0020</name>
</gene>
<protein>
    <submittedName>
        <fullName evidence="2">Uncharacterized protein</fullName>
    </submittedName>
</protein>
<keyword evidence="1" id="KW-0812">Transmembrane</keyword>
<reference evidence="2 3" key="1">
    <citation type="journal article" date="2015" name="Nature">
        <title>rRNA introns, odd ribosomes, and small enigmatic genomes across a large radiation of phyla.</title>
        <authorList>
            <person name="Brown C.T."/>
            <person name="Hug L.A."/>
            <person name="Thomas B.C."/>
            <person name="Sharon I."/>
            <person name="Castelle C.J."/>
            <person name="Singh A."/>
            <person name="Wilkins M.J."/>
            <person name="Williams K.H."/>
            <person name="Banfield J.F."/>
        </authorList>
    </citation>
    <scope>NUCLEOTIDE SEQUENCE [LARGE SCALE GENOMIC DNA]</scope>
</reference>
<evidence type="ECO:0000256" key="1">
    <source>
        <dbReference type="SAM" id="Phobius"/>
    </source>
</evidence>
<sequence>MNRTYYENVVQPLVGLVLSIVFIVVILIGMLSFFKSVDESYISYSDLYAKYGVLGEHDMAVLDPSGNELSGQVSGGGSFFLVFGGGTFQGQVQTGDVVQFRWVVPSGLSTVVEVPYRNILWDYQAKYVNPTFEFNFTQEQMNGSVYKDTEIGNFNDLFNVAPTITIHITWERFVEEIQSKISQ</sequence>
<name>A0A0G1D7V7_9BACT</name>
<keyword evidence="1" id="KW-1133">Transmembrane helix</keyword>
<accession>A0A0G1D7V7</accession>
<dbReference type="Proteomes" id="UP000033980">
    <property type="component" value="Unassembled WGS sequence"/>
</dbReference>
<comment type="caution">
    <text evidence="2">The sequence shown here is derived from an EMBL/GenBank/DDBJ whole genome shotgun (WGS) entry which is preliminary data.</text>
</comment>
<dbReference type="AlphaFoldDB" id="A0A0G1D7V7"/>
<evidence type="ECO:0000313" key="2">
    <source>
        <dbReference type="EMBL" id="KKS93782.1"/>
    </source>
</evidence>
<organism evidence="2 3">
    <name type="scientific">Candidatus Collierbacteria bacterium GW2011_GWC2_43_12</name>
    <dbReference type="NCBI Taxonomy" id="1618390"/>
    <lineage>
        <taxon>Bacteria</taxon>
        <taxon>Candidatus Collieribacteriota</taxon>
    </lineage>
</organism>
<dbReference type="EMBL" id="LCFK01000017">
    <property type="protein sequence ID" value="KKS93782.1"/>
    <property type="molecule type" value="Genomic_DNA"/>
</dbReference>